<dbReference type="OrthoDB" id="30755at2157"/>
<comment type="cofactor">
    <cofactor evidence="2">
        <name>thiamine diphosphate</name>
        <dbReference type="ChEBI" id="CHEBI:58937"/>
    </cofactor>
</comment>
<dbReference type="InterPro" id="IPR011766">
    <property type="entry name" value="TPP_enzyme_TPP-bd"/>
</dbReference>
<evidence type="ECO:0000256" key="13">
    <source>
        <dbReference type="ARBA" id="ARBA00048893"/>
    </source>
</evidence>
<dbReference type="GO" id="GO:0047553">
    <property type="term" value="F:2-oxoglutarate synthase activity"/>
    <property type="evidence" value="ECO:0007669"/>
    <property type="project" value="UniProtKB-ARBA"/>
</dbReference>
<dbReference type="NCBIfam" id="TIGR02177">
    <property type="entry name" value="PorB_KorB"/>
    <property type="match status" value="1"/>
</dbReference>
<proteinExistence type="predicted"/>
<evidence type="ECO:0000313" key="16">
    <source>
        <dbReference type="EMBL" id="QGR19996.1"/>
    </source>
</evidence>
<evidence type="ECO:0000256" key="8">
    <source>
        <dbReference type="ARBA" id="ARBA00022842"/>
    </source>
</evidence>
<evidence type="ECO:0000256" key="12">
    <source>
        <dbReference type="ARBA" id="ARBA00023052"/>
    </source>
</evidence>
<evidence type="ECO:0000259" key="14">
    <source>
        <dbReference type="Pfam" id="PF02775"/>
    </source>
</evidence>
<keyword evidence="12" id="KW-0786">Thiamine pyrophosphate</keyword>
<sequence length="309" mass="34487">MEALKQFKPEWSDWCPGCGNFGILNAEQQAIMELGLNLERVVIVSGIGCSGKLPHFMRVPISGVHTLHGRAIAFATGIKLANPSLEVIVNGGDGDLLGIGVGHFVSVGRRNIDITVIIHDNGVYGLTKGQASPTLLRGIKTKSLPKPNINDAINPLFLALSSGYTFVARGYAYDVKHLKELIKMAIKHKGLAVIDVLQPCPTYNDINTKEWYDKRIYKLEEQPDWDPVVRNENEVKDKLKKAIEKSLEWGDRIPIGVFYKNETIPSFEERISQAAPSYYQYYPSSQPIEIEGKLNTLIDEILKEKKVEN</sequence>
<dbReference type="PANTHER" id="PTHR48084:SF2">
    <property type="entry name" value="PYRUVATE FERREDOXIN_FLAVODOXIN OXIDOREDUCTASE, BETA SUBUNIT"/>
    <property type="match status" value="1"/>
</dbReference>
<dbReference type="Proteomes" id="UP000423396">
    <property type="component" value="Chromosome"/>
</dbReference>
<dbReference type="GO" id="GO:0046872">
    <property type="term" value="F:metal ion binding"/>
    <property type="evidence" value="ECO:0007669"/>
    <property type="project" value="UniProtKB-KW"/>
</dbReference>
<dbReference type="SUPFAM" id="SSF52518">
    <property type="entry name" value="Thiamin diphosphate-binding fold (THDP-binding)"/>
    <property type="match status" value="1"/>
</dbReference>
<dbReference type="GO" id="GO:0051536">
    <property type="term" value="F:iron-sulfur cluster binding"/>
    <property type="evidence" value="ECO:0007669"/>
    <property type="project" value="UniProtKB-KW"/>
</dbReference>
<keyword evidence="7" id="KW-0479">Metal-binding</keyword>
<dbReference type="NCBIfam" id="NF041171">
    <property type="entry name" value="Oxoac_fdxbeta_Archa"/>
    <property type="match status" value="1"/>
</dbReference>
<dbReference type="FunFam" id="3.40.50.970:FF:000049">
    <property type="entry name" value="2-oxoglutarate ferredoxin oxidoreductase subunit beta"/>
    <property type="match status" value="1"/>
</dbReference>
<dbReference type="GO" id="GO:0019164">
    <property type="term" value="F:pyruvate synthase activity"/>
    <property type="evidence" value="ECO:0007669"/>
    <property type="project" value="UniProtKB-ARBA"/>
</dbReference>
<dbReference type="InterPro" id="IPR011896">
    <property type="entry name" value="OFOB"/>
</dbReference>
<evidence type="ECO:0000256" key="4">
    <source>
        <dbReference type="ARBA" id="ARBA00003908"/>
    </source>
</evidence>
<evidence type="ECO:0000256" key="6">
    <source>
        <dbReference type="ARBA" id="ARBA00012691"/>
    </source>
</evidence>
<protein>
    <recommendedName>
        <fullName evidence="6">2-oxoacid oxidoreductase (ferredoxin)</fullName>
        <ecNumber evidence="6">1.2.7.11</ecNumber>
    </recommendedName>
</protein>
<comment type="subunit">
    <text evidence="5">Heterodimer composed of an alpha and a beta subunit.</text>
</comment>
<accession>A0A650CQ82</accession>
<dbReference type="KEGG" id="sazo:D1868_08365"/>
<gene>
    <name evidence="16" type="ORF">D1868_08365</name>
</gene>
<dbReference type="InterPro" id="IPR029061">
    <property type="entry name" value="THDP-binding"/>
</dbReference>
<evidence type="ECO:0000256" key="9">
    <source>
        <dbReference type="ARBA" id="ARBA00023002"/>
    </source>
</evidence>
<keyword evidence="9" id="KW-0560">Oxidoreductase</keyword>
<evidence type="ECO:0000259" key="15">
    <source>
        <dbReference type="Pfam" id="PF12367"/>
    </source>
</evidence>
<keyword evidence="17" id="KW-1185">Reference proteome</keyword>
<feature type="domain" description="Pyruvate ferredoxin oxidoreductase beta subunit C-terminal" evidence="15">
    <location>
        <begin position="200"/>
        <end position="273"/>
    </location>
</feature>
<dbReference type="Gene3D" id="3.40.50.970">
    <property type="match status" value="1"/>
</dbReference>
<dbReference type="CDD" id="cd03375">
    <property type="entry name" value="TPP_OGFOR"/>
    <property type="match status" value="1"/>
</dbReference>
<dbReference type="PANTHER" id="PTHR48084">
    <property type="entry name" value="2-OXOGLUTARATE OXIDOREDUCTASE SUBUNIT KORB-RELATED"/>
    <property type="match status" value="1"/>
</dbReference>
<dbReference type="GeneID" id="42799077"/>
<dbReference type="InterPro" id="IPR051457">
    <property type="entry name" value="2-oxoacid:Fd_oxidoreductase"/>
</dbReference>
<evidence type="ECO:0000313" key="17">
    <source>
        <dbReference type="Proteomes" id="UP000423396"/>
    </source>
</evidence>
<dbReference type="InterPro" id="IPR032686">
    <property type="entry name" value="PFO_beta_C"/>
</dbReference>
<dbReference type="Pfam" id="PF02775">
    <property type="entry name" value="TPP_enzyme_C"/>
    <property type="match status" value="1"/>
</dbReference>
<evidence type="ECO:0000256" key="10">
    <source>
        <dbReference type="ARBA" id="ARBA00023004"/>
    </source>
</evidence>
<feature type="domain" description="Thiamine pyrophosphate enzyme TPP-binding" evidence="14">
    <location>
        <begin position="48"/>
        <end position="196"/>
    </location>
</feature>
<keyword evidence="11" id="KW-0411">Iron-sulfur</keyword>
<evidence type="ECO:0000256" key="3">
    <source>
        <dbReference type="ARBA" id="ARBA00001966"/>
    </source>
</evidence>
<evidence type="ECO:0000256" key="2">
    <source>
        <dbReference type="ARBA" id="ARBA00001964"/>
    </source>
</evidence>
<evidence type="ECO:0000256" key="11">
    <source>
        <dbReference type="ARBA" id="ARBA00023014"/>
    </source>
</evidence>
<evidence type="ECO:0000256" key="1">
    <source>
        <dbReference type="ARBA" id="ARBA00001946"/>
    </source>
</evidence>
<dbReference type="InterPro" id="IPR053399">
    <property type="entry name" value="2-oxoacid:Fd_oxidored_beta"/>
</dbReference>
<reference evidence="16 17" key="1">
    <citation type="submission" date="2019-10" db="EMBL/GenBank/DDBJ databases">
        <title>Genome Sequences from Six Type Strain Members of the Archaeal Family Sulfolobaceae: Acidianus ambivalens, Acidianus infernus, Metallosphaera prunae, Stygiolobus azoricus, Sulfolobus metallicus, and Sulfurisphaera ohwakuensis.</title>
        <authorList>
            <person name="Counts J.A."/>
            <person name="Kelly R.M."/>
        </authorList>
    </citation>
    <scope>NUCLEOTIDE SEQUENCE [LARGE SCALE GENOMIC DNA]</scope>
    <source>
        <strain evidence="16 17">FC6</strain>
    </source>
</reference>
<dbReference type="Pfam" id="PF12367">
    <property type="entry name" value="PFO_beta_C"/>
    <property type="match status" value="1"/>
</dbReference>
<dbReference type="GO" id="GO:0030976">
    <property type="term" value="F:thiamine pyrophosphate binding"/>
    <property type="evidence" value="ECO:0007669"/>
    <property type="project" value="InterPro"/>
</dbReference>
<evidence type="ECO:0000256" key="5">
    <source>
        <dbReference type="ARBA" id="ARBA00011631"/>
    </source>
</evidence>
<comment type="cofactor">
    <cofactor evidence="3">
        <name>[4Fe-4S] cluster</name>
        <dbReference type="ChEBI" id="CHEBI:49883"/>
    </cofactor>
</comment>
<dbReference type="EC" id="1.2.7.11" evidence="6"/>
<dbReference type="GO" id="GO:0018491">
    <property type="term" value="F:2-oxobutyrate synthase activity"/>
    <property type="evidence" value="ECO:0007669"/>
    <property type="project" value="UniProtKB-ARBA"/>
</dbReference>
<keyword evidence="8" id="KW-0460">Magnesium</keyword>
<comment type="cofactor">
    <cofactor evidence="1">
        <name>Mg(2+)</name>
        <dbReference type="ChEBI" id="CHEBI:18420"/>
    </cofactor>
</comment>
<evidence type="ECO:0000256" key="7">
    <source>
        <dbReference type="ARBA" id="ARBA00022723"/>
    </source>
</evidence>
<name>A0A650CQ82_9CREN</name>
<organism evidence="16 17">
    <name type="scientific">Stygiolobus azoricus</name>
    <dbReference type="NCBI Taxonomy" id="41675"/>
    <lineage>
        <taxon>Archaea</taxon>
        <taxon>Thermoproteota</taxon>
        <taxon>Thermoprotei</taxon>
        <taxon>Sulfolobales</taxon>
        <taxon>Sulfolobaceae</taxon>
        <taxon>Stygiolobus</taxon>
    </lineage>
</organism>
<dbReference type="RefSeq" id="WP_156007352.1">
    <property type="nucleotide sequence ID" value="NZ_CP045483.1"/>
</dbReference>
<comment type="catalytic activity">
    <reaction evidence="13">
        <text>a 2-oxocarboxylate + 2 oxidized [2Fe-2S]-[ferredoxin] + CoA = an acyl-CoA + 2 reduced [2Fe-2S]-[ferredoxin] + CO2 + H(+)</text>
        <dbReference type="Rhea" id="RHEA:42316"/>
        <dbReference type="Rhea" id="RHEA-COMP:10000"/>
        <dbReference type="Rhea" id="RHEA-COMP:10001"/>
        <dbReference type="ChEBI" id="CHEBI:15378"/>
        <dbReference type="ChEBI" id="CHEBI:16526"/>
        <dbReference type="ChEBI" id="CHEBI:33737"/>
        <dbReference type="ChEBI" id="CHEBI:33738"/>
        <dbReference type="ChEBI" id="CHEBI:35179"/>
        <dbReference type="ChEBI" id="CHEBI:57287"/>
        <dbReference type="ChEBI" id="CHEBI:58342"/>
        <dbReference type="EC" id="1.2.7.11"/>
    </reaction>
</comment>
<comment type="function">
    <text evidence="4">Catalyzes the coenzyme A-dependent oxidative decarboxylation of different 2-oxoacids such as 2-oxoglutarate, pyruvate and 2-oxobutyrate to form their CoA derivatives.</text>
</comment>
<dbReference type="EMBL" id="CP045483">
    <property type="protein sequence ID" value="QGR19996.1"/>
    <property type="molecule type" value="Genomic_DNA"/>
</dbReference>
<keyword evidence="10" id="KW-0408">Iron</keyword>
<dbReference type="AlphaFoldDB" id="A0A650CQ82"/>